<proteinExistence type="predicted"/>
<accession>A0A099NU35</accession>
<dbReference type="Proteomes" id="UP000029867">
    <property type="component" value="Unassembled WGS sequence"/>
</dbReference>
<evidence type="ECO:0000313" key="3">
    <source>
        <dbReference type="Proteomes" id="UP000029867"/>
    </source>
</evidence>
<dbReference type="AlphaFoldDB" id="A0A099NU35"/>
<feature type="region of interest" description="Disordered" evidence="1">
    <location>
        <begin position="140"/>
        <end position="171"/>
    </location>
</feature>
<evidence type="ECO:0000313" key="2">
    <source>
        <dbReference type="EMBL" id="KGK36348.1"/>
    </source>
</evidence>
<name>A0A099NU35_PICKU</name>
<dbReference type="HOGENOM" id="CLU_1077927_0_0_1"/>
<dbReference type="EMBL" id="JQFK01000079">
    <property type="protein sequence ID" value="KGK36348.1"/>
    <property type="molecule type" value="Genomic_DNA"/>
</dbReference>
<feature type="region of interest" description="Disordered" evidence="1">
    <location>
        <begin position="1"/>
        <end position="35"/>
    </location>
</feature>
<gene>
    <name evidence="2" type="ORF">JL09_g4495</name>
</gene>
<dbReference type="VEuPathDB" id="FungiDB:C5L36_0A08710"/>
<protein>
    <submittedName>
        <fullName evidence="2">Uncharacterized protein</fullName>
    </submittedName>
</protein>
<feature type="region of interest" description="Disordered" evidence="1">
    <location>
        <begin position="83"/>
        <end position="103"/>
    </location>
</feature>
<comment type="caution">
    <text evidence="2">The sequence shown here is derived from an EMBL/GenBank/DDBJ whole genome shotgun (WGS) entry which is preliminary data.</text>
</comment>
<feature type="compositionally biased region" description="Polar residues" evidence="1">
    <location>
        <begin position="1"/>
        <end position="17"/>
    </location>
</feature>
<feature type="compositionally biased region" description="Basic residues" evidence="1">
    <location>
        <begin position="18"/>
        <end position="27"/>
    </location>
</feature>
<sequence>MSVNMSASLSGGFATSSPRKRGQRKRSGGYVDCSNRHNDIKEVNKKGIYGTDEEEMYSSGILSPIRIEEDMEEDVKVTSMERSGMNGAPRLSCRDDDQEDGGSDMGDFHGENASSDADVTIQRVREFIENKRRVLVEAKRKRREGASVTNNIPQREKERGGTSPPGNSKTVKLDKHQRKLRQLVHKIHKQPFDINWSTEEWNLFRLYLKEWKLSGDDKMLDKFVVEDLFNCTVDELHVRLKSLKRFIGKRSSNRKLVG</sequence>
<organism evidence="2 3">
    <name type="scientific">Pichia kudriavzevii</name>
    <name type="common">Yeast</name>
    <name type="synonym">Issatchenkia orientalis</name>
    <dbReference type="NCBI Taxonomy" id="4909"/>
    <lineage>
        <taxon>Eukaryota</taxon>
        <taxon>Fungi</taxon>
        <taxon>Dikarya</taxon>
        <taxon>Ascomycota</taxon>
        <taxon>Saccharomycotina</taxon>
        <taxon>Pichiomycetes</taxon>
        <taxon>Pichiales</taxon>
        <taxon>Pichiaceae</taxon>
        <taxon>Pichia</taxon>
    </lineage>
</organism>
<reference evidence="3" key="1">
    <citation type="journal article" date="2014" name="Microb. Cell Fact.">
        <title>Exploiting Issatchenkia orientalis SD108 for succinic acid production.</title>
        <authorList>
            <person name="Xiao H."/>
            <person name="Shao Z."/>
            <person name="Jiang Y."/>
            <person name="Dole S."/>
            <person name="Zhao H."/>
        </authorList>
    </citation>
    <scope>NUCLEOTIDE SEQUENCE [LARGE SCALE GENOMIC DNA]</scope>
    <source>
        <strain evidence="3">SD108</strain>
    </source>
</reference>
<evidence type="ECO:0000256" key="1">
    <source>
        <dbReference type="SAM" id="MobiDB-lite"/>
    </source>
</evidence>